<dbReference type="AlphaFoldDB" id="A0A840AWJ7"/>
<evidence type="ECO:0000259" key="2">
    <source>
        <dbReference type="Pfam" id="PF13488"/>
    </source>
</evidence>
<dbReference type="InterPro" id="IPR039567">
    <property type="entry name" value="Gly-zipper"/>
</dbReference>
<proteinExistence type="predicted"/>
<organism evidence="3 4">
    <name type="scientific">Kaistia hirudinis</name>
    <dbReference type="NCBI Taxonomy" id="1293440"/>
    <lineage>
        <taxon>Bacteria</taxon>
        <taxon>Pseudomonadati</taxon>
        <taxon>Pseudomonadota</taxon>
        <taxon>Alphaproteobacteria</taxon>
        <taxon>Hyphomicrobiales</taxon>
        <taxon>Kaistiaceae</taxon>
        <taxon>Kaistia</taxon>
    </lineage>
</organism>
<dbReference type="PROSITE" id="PS51257">
    <property type="entry name" value="PROKAR_LIPOPROTEIN"/>
    <property type="match status" value="1"/>
</dbReference>
<dbReference type="RefSeq" id="WP_183400812.1">
    <property type="nucleotide sequence ID" value="NZ_JACIDS010000005.1"/>
</dbReference>
<feature type="chain" id="PRO_5032482449" evidence="1">
    <location>
        <begin position="19"/>
        <end position="88"/>
    </location>
</feature>
<feature type="domain" description="Glycine zipper" evidence="2">
    <location>
        <begin position="29"/>
        <end position="70"/>
    </location>
</feature>
<evidence type="ECO:0000256" key="1">
    <source>
        <dbReference type="SAM" id="SignalP"/>
    </source>
</evidence>
<dbReference type="Proteomes" id="UP000553963">
    <property type="component" value="Unassembled WGS sequence"/>
</dbReference>
<protein>
    <submittedName>
        <fullName evidence="3">Putative small secreted protein</fullName>
    </submittedName>
</protein>
<dbReference type="EMBL" id="JACIDS010000005">
    <property type="protein sequence ID" value="MBB3933171.1"/>
    <property type="molecule type" value="Genomic_DNA"/>
</dbReference>
<evidence type="ECO:0000313" key="3">
    <source>
        <dbReference type="EMBL" id="MBB3933171.1"/>
    </source>
</evidence>
<evidence type="ECO:0000313" key="4">
    <source>
        <dbReference type="Proteomes" id="UP000553963"/>
    </source>
</evidence>
<reference evidence="3 4" key="1">
    <citation type="submission" date="2020-08" db="EMBL/GenBank/DDBJ databases">
        <title>Genomic Encyclopedia of Type Strains, Phase IV (KMG-IV): sequencing the most valuable type-strain genomes for metagenomic binning, comparative biology and taxonomic classification.</title>
        <authorList>
            <person name="Goeker M."/>
        </authorList>
    </citation>
    <scope>NUCLEOTIDE SEQUENCE [LARGE SCALE GENOMIC DNA]</scope>
    <source>
        <strain evidence="3 4">DSM 25966</strain>
    </source>
</reference>
<name>A0A840AWJ7_9HYPH</name>
<keyword evidence="4" id="KW-1185">Reference proteome</keyword>
<keyword evidence="1" id="KW-0732">Signal</keyword>
<feature type="signal peptide" evidence="1">
    <location>
        <begin position="1"/>
        <end position="18"/>
    </location>
</feature>
<accession>A0A840AWJ7</accession>
<gene>
    <name evidence="3" type="ORF">GGR25_004235</name>
</gene>
<comment type="caution">
    <text evidence="3">The sequence shown here is derived from an EMBL/GenBank/DDBJ whole genome shotgun (WGS) entry which is preliminary data.</text>
</comment>
<dbReference type="Pfam" id="PF13488">
    <property type="entry name" value="Gly-zipper_Omp"/>
    <property type="match status" value="1"/>
</dbReference>
<sequence>MKKSALVVSVALAGAVLAGCTTGSRTGDGAVIGGVTGAAIGGAATQSWGGAAVGAGVGAVTGAIIADATSNRCYWVDRYGRRHYVSCR</sequence>